<protein>
    <submittedName>
        <fullName evidence="3">Hemagglutinin</fullName>
    </submittedName>
</protein>
<evidence type="ECO:0000256" key="2">
    <source>
        <dbReference type="SAM" id="Phobius"/>
    </source>
</evidence>
<proteinExistence type="predicted"/>
<keyword evidence="2" id="KW-0812">Transmembrane</keyword>
<sequence length="338" mass="36989">MSPGMTNNRNRNRSKSARPNGRAGTEKPRTQTTPGTRRRAFRIPRLSRLSLLSHPIRSWRNGGTAGRALTAGTALLAAVLVTALVLALVRVVRYQRIAAAARAQQQELTVEYDFDPGNIISDAQFFDEDAMSVDEVQDFLDDKGSACFGDQCLRSRTFDVPASDADGLCDAIAAAGARTAAQVIDTAAHACGISQKVLLTLMQKEQHLVTANPPTDWNYQAAMGLSCPDDADCDPQYAGFVNQVIGSARRFRYYLSHRQQYRFRTGRVNAIQYHPNTACGTGNVFIENDATTLLYIYTPYQPNAAALRAGTGTGDSCSSYGNRNFAIIYTSWFGDPRL</sequence>
<keyword evidence="4" id="KW-1185">Reference proteome</keyword>
<evidence type="ECO:0000256" key="1">
    <source>
        <dbReference type="SAM" id="MobiDB-lite"/>
    </source>
</evidence>
<evidence type="ECO:0000313" key="3">
    <source>
        <dbReference type="EMBL" id="NMN00913.1"/>
    </source>
</evidence>
<gene>
    <name evidence="3" type="ORF">G1C96_1494</name>
</gene>
<dbReference type="Proteomes" id="UP000588277">
    <property type="component" value="Unassembled WGS sequence"/>
</dbReference>
<feature type="region of interest" description="Disordered" evidence="1">
    <location>
        <begin position="1"/>
        <end position="40"/>
    </location>
</feature>
<name>A0A7Y0F2R0_9BIFI</name>
<organism evidence="3 4">
    <name type="scientific">Bifidobacterium moraviense</name>
    <dbReference type="NCBI Taxonomy" id="2675323"/>
    <lineage>
        <taxon>Bacteria</taxon>
        <taxon>Bacillati</taxon>
        <taxon>Actinomycetota</taxon>
        <taxon>Actinomycetes</taxon>
        <taxon>Bifidobacteriales</taxon>
        <taxon>Bifidobacteriaceae</taxon>
        <taxon>Bifidobacterium</taxon>
    </lineage>
</organism>
<accession>A0A7Y0F2R0</accession>
<dbReference type="EMBL" id="JAAIIH010000012">
    <property type="protein sequence ID" value="NMN00913.1"/>
    <property type="molecule type" value="Genomic_DNA"/>
</dbReference>
<comment type="caution">
    <text evidence="3">The sequence shown here is derived from an EMBL/GenBank/DDBJ whole genome shotgun (WGS) entry which is preliminary data.</text>
</comment>
<evidence type="ECO:0000313" key="4">
    <source>
        <dbReference type="Proteomes" id="UP000588277"/>
    </source>
</evidence>
<reference evidence="3 4" key="1">
    <citation type="submission" date="2020-02" db="EMBL/GenBank/DDBJ databases">
        <title>Characterization of phylogenetic diversity of novel bifidobacterial species isolated in Czech ZOOs.</title>
        <authorList>
            <person name="Lugli G.A."/>
            <person name="Vera N.B."/>
            <person name="Ventura M."/>
        </authorList>
    </citation>
    <scope>NUCLEOTIDE SEQUENCE [LARGE SCALE GENOMIC DNA]</scope>
    <source>
        <strain evidence="3 4">DSM 109958</strain>
    </source>
</reference>
<keyword evidence="2" id="KW-1133">Transmembrane helix</keyword>
<keyword evidence="2" id="KW-0472">Membrane</keyword>
<dbReference type="AlphaFoldDB" id="A0A7Y0F2R0"/>
<feature type="transmembrane region" description="Helical" evidence="2">
    <location>
        <begin position="68"/>
        <end position="89"/>
    </location>
</feature>